<protein>
    <submittedName>
        <fullName evidence="7">Uncharacterized protein</fullName>
    </submittedName>
</protein>
<keyword evidence="4" id="KW-0408">Iron</keyword>
<name>A0A4V5NDT7_9PEZI</name>
<comment type="cofactor">
    <cofactor evidence="1">
        <name>heme b</name>
        <dbReference type="ChEBI" id="CHEBI:60344"/>
    </cofactor>
</comment>
<dbReference type="GO" id="GO:0016829">
    <property type="term" value="F:lyase activity"/>
    <property type="evidence" value="ECO:0007669"/>
    <property type="project" value="UniProtKB-KW"/>
</dbReference>
<evidence type="ECO:0000313" key="7">
    <source>
        <dbReference type="EMBL" id="TKA56309.1"/>
    </source>
</evidence>
<evidence type="ECO:0000256" key="1">
    <source>
        <dbReference type="ARBA" id="ARBA00001970"/>
    </source>
</evidence>
<evidence type="ECO:0000313" key="8">
    <source>
        <dbReference type="Proteomes" id="UP000309340"/>
    </source>
</evidence>
<evidence type="ECO:0000256" key="5">
    <source>
        <dbReference type="ARBA" id="ARBA00023239"/>
    </source>
</evidence>
<dbReference type="Proteomes" id="UP000309340">
    <property type="component" value="Unassembled WGS sequence"/>
</dbReference>
<feature type="region of interest" description="Disordered" evidence="6">
    <location>
        <begin position="1"/>
        <end position="24"/>
    </location>
</feature>
<gene>
    <name evidence="7" type="ORF">B0A55_12416</name>
</gene>
<sequence>MDALGGEKGVADPNGMRHDDSIKRRIRVPGRQNLAVIRSGQDWSNTTPSERKLYLETMHPVLIKGMTFLRDQGEEVGCFSCRFMDVLDPQTGNSPDTDKTFGLAYFDDLSSLEGWSKHHKTHLDIFGGFLKYAGELQGNVSLRLFHEVLVLEPEQQFFEYVGCHGKTGMLAAM</sequence>
<dbReference type="AlphaFoldDB" id="A0A4V5NDT7"/>
<keyword evidence="2" id="KW-0349">Heme</keyword>
<comment type="caution">
    <text evidence="7">The sequence shown here is derived from an EMBL/GenBank/DDBJ whole genome shotgun (WGS) entry which is preliminary data.</text>
</comment>
<keyword evidence="8" id="KW-1185">Reference proteome</keyword>
<dbReference type="OrthoDB" id="3359285at2759"/>
<dbReference type="Pfam" id="PF13816">
    <property type="entry name" value="Dehydratase_hem"/>
    <property type="match status" value="1"/>
</dbReference>
<organism evidence="7 8">
    <name type="scientific">Friedmanniomyces simplex</name>
    <dbReference type="NCBI Taxonomy" id="329884"/>
    <lineage>
        <taxon>Eukaryota</taxon>
        <taxon>Fungi</taxon>
        <taxon>Dikarya</taxon>
        <taxon>Ascomycota</taxon>
        <taxon>Pezizomycotina</taxon>
        <taxon>Dothideomycetes</taxon>
        <taxon>Dothideomycetidae</taxon>
        <taxon>Mycosphaerellales</taxon>
        <taxon>Teratosphaeriaceae</taxon>
        <taxon>Friedmanniomyces</taxon>
    </lineage>
</organism>
<accession>A0A4V5NDT7</accession>
<dbReference type="GO" id="GO:0046872">
    <property type="term" value="F:metal ion binding"/>
    <property type="evidence" value="ECO:0007669"/>
    <property type="project" value="UniProtKB-KW"/>
</dbReference>
<proteinExistence type="predicted"/>
<dbReference type="EMBL" id="NAJQ01001587">
    <property type="protein sequence ID" value="TKA56309.1"/>
    <property type="molecule type" value="Genomic_DNA"/>
</dbReference>
<evidence type="ECO:0000256" key="3">
    <source>
        <dbReference type="ARBA" id="ARBA00022723"/>
    </source>
</evidence>
<reference evidence="7 8" key="1">
    <citation type="submission" date="2017-03" db="EMBL/GenBank/DDBJ databases">
        <title>Genomes of endolithic fungi from Antarctica.</title>
        <authorList>
            <person name="Coleine C."/>
            <person name="Masonjones S."/>
            <person name="Stajich J.E."/>
        </authorList>
    </citation>
    <scope>NUCLEOTIDE SEQUENCE [LARGE SCALE GENOMIC DNA]</scope>
    <source>
        <strain evidence="7 8">CCFEE 5184</strain>
    </source>
</reference>
<dbReference type="InterPro" id="IPR025702">
    <property type="entry name" value="OXD"/>
</dbReference>
<keyword evidence="5" id="KW-0456">Lyase</keyword>
<evidence type="ECO:0000256" key="4">
    <source>
        <dbReference type="ARBA" id="ARBA00023004"/>
    </source>
</evidence>
<dbReference type="STRING" id="329884.A0A4V5NDT7"/>
<evidence type="ECO:0000256" key="6">
    <source>
        <dbReference type="SAM" id="MobiDB-lite"/>
    </source>
</evidence>
<evidence type="ECO:0000256" key="2">
    <source>
        <dbReference type="ARBA" id="ARBA00022617"/>
    </source>
</evidence>
<keyword evidence="3" id="KW-0479">Metal-binding</keyword>